<evidence type="ECO:0000256" key="11">
    <source>
        <dbReference type="PIRSR" id="PIRSR000660-2"/>
    </source>
</evidence>
<keyword evidence="4 11" id="KW-0547">Nucleotide-binding</keyword>
<feature type="binding site" evidence="11">
    <location>
        <begin position="520"/>
        <end position="528"/>
    </location>
    <ligand>
        <name>ATP</name>
        <dbReference type="ChEBI" id="CHEBI:30616"/>
    </ligand>
</feature>
<feature type="active site" description="Proton acceptor" evidence="10">
    <location>
        <position position="748"/>
    </location>
</feature>
<dbReference type="PANTHER" id="PTHR11042:SF136">
    <property type="entry name" value="EIF-2-ALPHA KINASE GCN2"/>
    <property type="match status" value="1"/>
</dbReference>
<dbReference type="SUPFAM" id="SSF55681">
    <property type="entry name" value="Class II aaRS and biotin synthetases"/>
    <property type="match status" value="1"/>
</dbReference>
<accession>A0A8J9V1I5</accession>
<dbReference type="SMART" id="SM00591">
    <property type="entry name" value="RWD"/>
    <property type="match status" value="1"/>
</dbReference>
<keyword evidence="6 11" id="KW-0067">ATP-binding</keyword>
<dbReference type="Pfam" id="PF13393">
    <property type="entry name" value="tRNA-synt_His"/>
    <property type="match status" value="1"/>
</dbReference>
<feature type="region of interest" description="Disordered" evidence="13">
    <location>
        <begin position="633"/>
        <end position="666"/>
    </location>
</feature>
<dbReference type="Gene3D" id="3.30.930.10">
    <property type="entry name" value="Bira Bifunctional Protein, Domain 2"/>
    <property type="match status" value="1"/>
</dbReference>
<dbReference type="PANTHER" id="PTHR11042">
    <property type="entry name" value="EUKARYOTIC TRANSLATION INITIATION FACTOR 2-ALPHA KINASE EIF2-ALPHA KINASE -RELATED"/>
    <property type="match status" value="1"/>
</dbReference>
<evidence type="ECO:0000256" key="4">
    <source>
        <dbReference type="ARBA" id="ARBA00022741"/>
    </source>
</evidence>
<sequence length="1542" mass="174967">MCEENNKESQEDELFALKGIYCDNEVIDNRKSEWSDWSPLDILITLKPLHSENGVHCSVILQFICCHEYPNKPPKILINKSVGLSDENRKKLLDDLDNYAEKLCRDGEVMIYQLAQYTRQFLDKHNKPILSFYEEMVKEKDKMEKLKQHDLKVKENEELQKIKVEIQRREETLQGRDSDTVSLNSEDMNGQGDVQKLVYYADDKMSPARKISKKNKEAVTCTCNFSCLQTLRCTQRNSKKVYLAKCIGHSSNGSTTFPAIDDDGKQLIVKEWIIPPTEKILLRNRQLNSIQKDLKAMCHLKNPSLTPYIAMETKQKKVYLFRDYVVGSSLKLVLDMQSLSGCKNLKFLRCVGLGVFSALKELHNVDVLHRDVRRETVFVDKESVKLVSASLDVRLAEIMDGDTYCDRQTKSQDIYAAAQLLLSIVTEDPCQEIPSDLPSSAKDFFSRCLTEDENVQWSAEQLVNHGFLIDTPAVMPNGNGHSNADSEIEEEDSRKRIQDINTLVNGHSRLNEEFEVLDWLGKGAFGDVLKVRNKLDGGFYAIKHVKLNPKNVELYKKITREVKLLSRLNHENVVRYYNAWIETIIESDVENSEDSEADDTPVKKKESRVEELHALLEQEIQLDWSIADGPVQVRDDLSDNEDDSDDSGESDDSDDPPWFNATPVSGKSSSIEFEMNSIQSLTMPSEDIPFTPIYKKVLSIQMEFCEKNTLRQAIDNSLYKDHIRAWRLFREILEGLAHVHQKGMIHRDLKPVNIFLDSNDHVKIGDFGLATKVFTGVPIVENNPSAEDVDELLTSQVGTALYVAPELQQSACKVIYNQKVDIYSLGIILFEMFYPPFTTTAERYGVVTNLRKKEIIIPKEFEENNPKQIHVIRWLLDHDASSRPTSQELLTSEHVPRAVPEVELSGAITHTLSDRSSRGYLRLISECLNQKPSPAVEYTYHRGMKMKSMDAVASIKDLVIKVFREHGATEFYPPLLLPLAERWARYPNAVRVMTSSGTVCHLPHDLRLPFARHTAYSGTKYMRRYVVDRVYRETEKTVKGFHPREIIECAFDIVTPKTDTLWTDSELLVVATRAASEISLKVFIQLNHTELLSALLSSCGVPSDKHPSLYPVLVDVTLGRITRLQLQTHLTTLCVTDRDITNIRRLIDANVTVDKLRELVGSIAKNKWSHKVESSIQQLEVVCSQADGFGCNVPITVAPFLAYNAMQHSGIFWQMSVIHDQGTVKNRSRNLIAAGGRYDNLVKEFWGIARAEKEHYTSLNCTSVGFSMSLERMATLLKGVELDSSPVIKDIEQTTVCICICTDNQSSLEMKIAQELWACGVRAVFWIGTVEDARDAHCGGVVGVRHCGERGDVMSVSYVEGNHLREQKVQSSKLIDFIKQKLNLDTTMRTPEYSNRTISWSESEKSSGPTVSVTFITDSDRLTKNSKRQCEMQINSKITSNLERIGLQQLSNRIRVSVLALACDAPCVTLLASYLVAPLEQHALARSFTPVVDAYSKYHNILNETLRELTNIVKQSAQGRFPEETHLYALYSIPDSLCRIIT</sequence>
<dbReference type="Pfam" id="PF00069">
    <property type="entry name" value="Pkinase"/>
    <property type="match status" value="2"/>
</dbReference>
<evidence type="ECO:0000256" key="7">
    <source>
        <dbReference type="ARBA" id="ARBA00037982"/>
    </source>
</evidence>
<dbReference type="PROSITE" id="PS00108">
    <property type="entry name" value="PROTEIN_KINASE_ST"/>
    <property type="match status" value="1"/>
</dbReference>
<evidence type="ECO:0000313" key="16">
    <source>
        <dbReference type="EMBL" id="CAH0728599.1"/>
    </source>
</evidence>
<evidence type="ECO:0000256" key="10">
    <source>
        <dbReference type="PIRSR" id="PIRSR000660-1"/>
    </source>
</evidence>
<feature type="binding site" evidence="11 12">
    <location>
        <position position="543"/>
    </location>
    <ligand>
        <name>ATP</name>
        <dbReference type="ChEBI" id="CHEBI:30616"/>
    </ligand>
</feature>
<dbReference type="Gene3D" id="3.10.110.10">
    <property type="entry name" value="Ubiquitin Conjugating Enzyme"/>
    <property type="match status" value="1"/>
</dbReference>
<gene>
    <name evidence="16" type="ORF">BINO364_LOCUS13801</name>
</gene>
<feature type="domain" description="Protein kinase" evidence="14">
    <location>
        <begin position="514"/>
        <end position="895"/>
    </location>
</feature>
<dbReference type="InterPro" id="IPR016255">
    <property type="entry name" value="Gcn2"/>
</dbReference>
<reference evidence="16" key="1">
    <citation type="submission" date="2021-12" db="EMBL/GenBank/DDBJ databases">
        <authorList>
            <person name="Martin H S."/>
        </authorList>
    </citation>
    <scope>NUCLEOTIDE SEQUENCE</scope>
</reference>
<evidence type="ECO:0000256" key="2">
    <source>
        <dbReference type="ARBA" id="ARBA00022527"/>
    </source>
</evidence>
<dbReference type="InterPro" id="IPR041715">
    <property type="entry name" value="HisRS-like_core"/>
</dbReference>
<dbReference type="FunFam" id="3.10.110.10:FF:000050">
    <property type="entry name" value="eIF-2-alpha kinase GCN2"/>
    <property type="match status" value="1"/>
</dbReference>
<feature type="non-terminal residue" evidence="16">
    <location>
        <position position="1542"/>
    </location>
</feature>
<protein>
    <recommendedName>
        <fullName evidence="1">non-specific serine/threonine protein kinase</fullName>
        <ecNumber evidence="1">2.7.11.1</ecNumber>
    </recommendedName>
</protein>
<proteinExistence type="inferred from homology"/>
<dbReference type="Gene3D" id="1.10.510.10">
    <property type="entry name" value="Transferase(Phosphotransferase) domain 1"/>
    <property type="match status" value="2"/>
</dbReference>
<evidence type="ECO:0000313" key="17">
    <source>
        <dbReference type="Proteomes" id="UP000838878"/>
    </source>
</evidence>
<dbReference type="InterPro" id="IPR008271">
    <property type="entry name" value="Ser/Thr_kinase_AS"/>
</dbReference>
<dbReference type="InterPro" id="IPR045864">
    <property type="entry name" value="aa-tRNA-synth_II/BPL/LPL"/>
</dbReference>
<dbReference type="OrthoDB" id="6778822at2759"/>
<dbReference type="PROSITE" id="PS00107">
    <property type="entry name" value="PROTEIN_KINASE_ATP"/>
    <property type="match status" value="1"/>
</dbReference>
<dbReference type="GO" id="GO:0005524">
    <property type="term" value="F:ATP binding"/>
    <property type="evidence" value="ECO:0007669"/>
    <property type="project" value="UniProtKB-UniRule"/>
</dbReference>
<keyword evidence="5" id="KW-0418">Kinase</keyword>
<organism evidence="16 17">
    <name type="scientific">Brenthis ino</name>
    <name type="common">lesser marbled fritillary</name>
    <dbReference type="NCBI Taxonomy" id="405034"/>
    <lineage>
        <taxon>Eukaryota</taxon>
        <taxon>Metazoa</taxon>
        <taxon>Ecdysozoa</taxon>
        <taxon>Arthropoda</taxon>
        <taxon>Hexapoda</taxon>
        <taxon>Insecta</taxon>
        <taxon>Pterygota</taxon>
        <taxon>Neoptera</taxon>
        <taxon>Endopterygota</taxon>
        <taxon>Lepidoptera</taxon>
        <taxon>Glossata</taxon>
        <taxon>Ditrysia</taxon>
        <taxon>Papilionoidea</taxon>
        <taxon>Nymphalidae</taxon>
        <taxon>Heliconiinae</taxon>
        <taxon>Argynnini</taxon>
        <taxon>Brenthis</taxon>
    </lineage>
</organism>
<dbReference type="GO" id="GO:0009893">
    <property type="term" value="P:positive regulation of metabolic process"/>
    <property type="evidence" value="ECO:0007669"/>
    <property type="project" value="UniProtKB-ARBA"/>
</dbReference>
<dbReference type="Proteomes" id="UP000838878">
    <property type="component" value="Chromosome 7"/>
</dbReference>
<evidence type="ECO:0000259" key="15">
    <source>
        <dbReference type="SMART" id="SM00591"/>
    </source>
</evidence>
<evidence type="ECO:0000256" key="13">
    <source>
        <dbReference type="SAM" id="MobiDB-lite"/>
    </source>
</evidence>
<dbReference type="GO" id="GO:0004694">
    <property type="term" value="F:eukaryotic translation initiation factor 2alpha kinase activity"/>
    <property type="evidence" value="ECO:0007669"/>
    <property type="project" value="InterPro"/>
</dbReference>
<keyword evidence="17" id="KW-1185">Reference proteome</keyword>
<dbReference type="InterPro" id="IPR006575">
    <property type="entry name" value="RWD_dom"/>
</dbReference>
<dbReference type="EC" id="2.7.11.1" evidence="1"/>
<evidence type="ECO:0000256" key="12">
    <source>
        <dbReference type="PROSITE-ProRule" id="PRU10141"/>
    </source>
</evidence>
<evidence type="ECO:0000256" key="8">
    <source>
        <dbReference type="ARBA" id="ARBA00047899"/>
    </source>
</evidence>
<evidence type="ECO:0000256" key="9">
    <source>
        <dbReference type="ARBA" id="ARBA00048679"/>
    </source>
</evidence>
<evidence type="ECO:0000256" key="3">
    <source>
        <dbReference type="ARBA" id="ARBA00022679"/>
    </source>
</evidence>
<dbReference type="GO" id="GO:0005829">
    <property type="term" value="C:cytosol"/>
    <property type="evidence" value="ECO:0007669"/>
    <property type="project" value="TreeGrafter"/>
</dbReference>
<keyword evidence="2" id="KW-0723">Serine/threonine-protein kinase</keyword>
<dbReference type="GO" id="GO:0005634">
    <property type="term" value="C:nucleus"/>
    <property type="evidence" value="ECO:0007669"/>
    <property type="project" value="TreeGrafter"/>
</dbReference>
<name>A0A8J9V1I5_9NEOP</name>
<dbReference type="PIRSF" id="PIRSF000660">
    <property type="entry name" value="Ser/Thr_PK_GCN2"/>
    <property type="match status" value="1"/>
</dbReference>
<dbReference type="InterPro" id="IPR001245">
    <property type="entry name" value="Ser-Thr/Tyr_kinase_cat_dom"/>
</dbReference>
<dbReference type="Gene3D" id="3.30.200.20">
    <property type="entry name" value="Phosphorylase Kinase, domain 1"/>
    <property type="match status" value="1"/>
</dbReference>
<comment type="similarity">
    <text evidence="7">Belongs to the protein kinase superfamily. Ser/Thr protein kinase family. GCN2 subfamily.</text>
</comment>
<evidence type="ECO:0000259" key="14">
    <source>
        <dbReference type="SMART" id="SM00220"/>
    </source>
</evidence>
<evidence type="ECO:0000256" key="6">
    <source>
        <dbReference type="ARBA" id="ARBA00022840"/>
    </source>
</evidence>
<dbReference type="GO" id="GO:1990625">
    <property type="term" value="P:negative regulation of cytoplasmic translational initiation in response to stress"/>
    <property type="evidence" value="ECO:0007669"/>
    <property type="project" value="TreeGrafter"/>
</dbReference>
<dbReference type="EMBL" id="OV170227">
    <property type="protein sequence ID" value="CAH0728599.1"/>
    <property type="molecule type" value="Genomic_DNA"/>
</dbReference>
<dbReference type="GO" id="GO:0000077">
    <property type="term" value="P:DNA damage checkpoint signaling"/>
    <property type="evidence" value="ECO:0007669"/>
    <property type="project" value="InterPro"/>
</dbReference>
<feature type="domain" description="RWD" evidence="15">
    <location>
        <begin position="12"/>
        <end position="125"/>
    </location>
</feature>
<dbReference type="Pfam" id="PF05773">
    <property type="entry name" value="RWD"/>
    <property type="match status" value="1"/>
</dbReference>
<feature type="compositionally biased region" description="Acidic residues" evidence="13">
    <location>
        <begin position="638"/>
        <end position="655"/>
    </location>
</feature>
<dbReference type="CDD" id="cd23823">
    <property type="entry name" value="RWD_GCN2"/>
    <property type="match status" value="1"/>
</dbReference>
<dbReference type="SMART" id="SM00220">
    <property type="entry name" value="S_TKc"/>
    <property type="match status" value="1"/>
</dbReference>
<dbReference type="InterPro" id="IPR050339">
    <property type="entry name" value="CC_SR_Kinase"/>
</dbReference>
<dbReference type="CDD" id="cd14046">
    <property type="entry name" value="STKc_EIF2AK4_GCN2_rpt2"/>
    <property type="match status" value="1"/>
</dbReference>
<comment type="catalytic activity">
    <reaction evidence="9">
        <text>L-seryl-[protein] + ATP = O-phospho-L-seryl-[protein] + ADP + H(+)</text>
        <dbReference type="Rhea" id="RHEA:17989"/>
        <dbReference type="Rhea" id="RHEA-COMP:9863"/>
        <dbReference type="Rhea" id="RHEA-COMP:11604"/>
        <dbReference type="ChEBI" id="CHEBI:15378"/>
        <dbReference type="ChEBI" id="CHEBI:29999"/>
        <dbReference type="ChEBI" id="CHEBI:30616"/>
        <dbReference type="ChEBI" id="CHEBI:83421"/>
        <dbReference type="ChEBI" id="CHEBI:456216"/>
        <dbReference type="EC" id="2.7.11.1"/>
    </reaction>
</comment>
<dbReference type="InterPro" id="IPR017441">
    <property type="entry name" value="Protein_kinase_ATP_BS"/>
</dbReference>
<evidence type="ECO:0000256" key="5">
    <source>
        <dbReference type="ARBA" id="ARBA00022777"/>
    </source>
</evidence>
<dbReference type="InterPro" id="IPR016135">
    <property type="entry name" value="UBQ-conjugating_enzyme/RWD"/>
</dbReference>
<dbReference type="InterPro" id="IPR000719">
    <property type="entry name" value="Prot_kinase_dom"/>
</dbReference>
<evidence type="ECO:0000256" key="1">
    <source>
        <dbReference type="ARBA" id="ARBA00012513"/>
    </source>
</evidence>
<keyword evidence="3" id="KW-0808">Transferase</keyword>
<dbReference type="InterPro" id="IPR011009">
    <property type="entry name" value="Kinase-like_dom_sf"/>
</dbReference>
<dbReference type="Pfam" id="PF07714">
    <property type="entry name" value="PK_Tyr_Ser-Thr"/>
    <property type="match status" value="1"/>
</dbReference>
<dbReference type="SUPFAM" id="SSF54495">
    <property type="entry name" value="UBC-like"/>
    <property type="match status" value="1"/>
</dbReference>
<dbReference type="SUPFAM" id="SSF56112">
    <property type="entry name" value="Protein kinase-like (PK-like)"/>
    <property type="match status" value="2"/>
</dbReference>
<comment type="catalytic activity">
    <reaction evidence="8">
        <text>L-threonyl-[protein] + ATP = O-phospho-L-threonyl-[protein] + ADP + H(+)</text>
        <dbReference type="Rhea" id="RHEA:46608"/>
        <dbReference type="Rhea" id="RHEA-COMP:11060"/>
        <dbReference type="Rhea" id="RHEA-COMP:11605"/>
        <dbReference type="ChEBI" id="CHEBI:15378"/>
        <dbReference type="ChEBI" id="CHEBI:30013"/>
        <dbReference type="ChEBI" id="CHEBI:30616"/>
        <dbReference type="ChEBI" id="CHEBI:61977"/>
        <dbReference type="ChEBI" id="CHEBI:456216"/>
        <dbReference type="EC" id="2.7.11.1"/>
    </reaction>
</comment>